<name>A0A6A6ZEQ8_9PLEO</name>
<dbReference type="AlphaFoldDB" id="A0A6A6ZEQ8"/>
<gene>
    <name evidence="1" type="ORF">CC86DRAFT_430388</name>
</gene>
<keyword evidence="2" id="KW-1185">Reference proteome</keyword>
<reference evidence="1" key="1">
    <citation type="journal article" date="2020" name="Stud. Mycol.">
        <title>101 Dothideomycetes genomes: a test case for predicting lifestyles and emergence of pathogens.</title>
        <authorList>
            <person name="Haridas S."/>
            <person name="Albert R."/>
            <person name="Binder M."/>
            <person name="Bloem J."/>
            <person name="Labutti K."/>
            <person name="Salamov A."/>
            <person name="Andreopoulos B."/>
            <person name="Baker S."/>
            <person name="Barry K."/>
            <person name="Bills G."/>
            <person name="Bluhm B."/>
            <person name="Cannon C."/>
            <person name="Castanera R."/>
            <person name="Culley D."/>
            <person name="Daum C."/>
            <person name="Ezra D."/>
            <person name="Gonzalez J."/>
            <person name="Henrissat B."/>
            <person name="Kuo A."/>
            <person name="Liang C."/>
            <person name="Lipzen A."/>
            <person name="Lutzoni F."/>
            <person name="Magnuson J."/>
            <person name="Mondo S."/>
            <person name="Nolan M."/>
            <person name="Ohm R."/>
            <person name="Pangilinan J."/>
            <person name="Park H.-J."/>
            <person name="Ramirez L."/>
            <person name="Alfaro M."/>
            <person name="Sun H."/>
            <person name="Tritt A."/>
            <person name="Yoshinaga Y."/>
            <person name="Zwiers L.-H."/>
            <person name="Turgeon B."/>
            <person name="Goodwin S."/>
            <person name="Spatafora J."/>
            <person name="Crous P."/>
            <person name="Grigoriev I."/>
        </authorList>
    </citation>
    <scope>NUCLEOTIDE SEQUENCE</scope>
    <source>
        <strain evidence="1">CBS 113818</strain>
    </source>
</reference>
<organism evidence="1 2">
    <name type="scientific">Ophiobolus disseminans</name>
    <dbReference type="NCBI Taxonomy" id="1469910"/>
    <lineage>
        <taxon>Eukaryota</taxon>
        <taxon>Fungi</taxon>
        <taxon>Dikarya</taxon>
        <taxon>Ascomycota</taxon>
        <taxon>Pezizomycotina</taxon>
        <taxon>Dothideomycetes</taxon>
        <taxon>Pleosporomycetidae</taxon>
        <taxon>Pleosporales</taxon>
        <taxon>Pleosporineae</taxon>
        <taxon>Phaeosphaeriaceae</taxon>
        <taxon>Ophiobolus</taxon>
    </lineage>
</organism>
<dbReference type="Proteomes" id="UP000799424">
    <property type="component" value="Unassembled WGS sequence"/>
</dbReference>
<evidence type="ECO:0000313" key="2">
    <source>
        <dbReference type="Proteomes" id="UP000799424"/>
    </source>
</evidence>
<dbReference type="EMBL" id="MU006244">
    <property type="protein sequence ID" value="KAF2819601.1"/>
    <property type="molecule type" value="Genomic_DNA"/>
</dbReference>
<evidence type="ECO:0000313" key="1">
    <source>
        <dbReference type="EMBL" id="KAF2819601.1"/>
    </source>
</evidence>
<sequence>MWFEIGSSRAQEAMHHFLERFVSLAPNLVTLRIAFQVDKYMLHDAEMSRHNLPASERTSDFLPVLQDTIAGMGRVQRGEGFLIGHKETWIAAEYKYALGTLWGTEVNPDSNKYLSIHEISNIGVWTYAKTPDVKRLMSASEVVGRWPVNEYPADLLEHIGPENAQVLKNRSRQLTEWIETQDPPATDVSRFGLLRKT</sequence>
<proteinExistence type="predicted"/>
<accession>A0A6A6ZEQ8</accession>
<protein>
    <submittedName>
        <fullName evidence="1">Uncharacterized protein</fullName>
    </submittedName>
</protein>